<dbReference type="Pfam" id="PF14684">
    <property type="entry name" value="Tricorn_C1"/>
    <property type="match status" value="1"/>
</dbReference>
<feature type="domain" description="Tail specific protease" evidence="11">
    <location>
        <begin position="836"/>
        <end position="1042"/>
    </location>
</feature>
<keyword evidence="6 7" id="KW-0720">Serine protease</keyword>
<dbReference type="CDD" id="cd07562">
    <property type="entry name" value="Peptidase_S41_TRI"/>
    <property type="match status" value="1"/>
</dbReference>
<dbReference type="AlphaFoldDB" id="A0A9X1HK52"/>
<gene>
    <name evidence="12" type="ORF">LDX50_00285</name>
</gene>
<dbReference type="InterPro" id="IPR029414">
    <property type="entry name" value="Tricorn_PDZ"/>
</dbReference>
<comment type="function">
    <text evidence="7">Degrades oligopeptides.</text>
</comment>
<dbReference type="PANTHER" id="PTHR43253">
    <property type="entry name" value="TRICORN PROTEASE HOMOLOG 2-RELATED"/>
    <property type="match status" value="1"/>
</dbReference>
<dbReference type="InterPro" id="IPR015943">
    <property type="entry name" value="WD40/YVTN_repeat-like_dom_sf"/>
</dbReference>
<dbReference type="Pfam" id="PF03572">
    <property type="entry name" value="Peptidase_S41"/>
    <property type="match status" value="1"/>
</dbReference>
<feature type="chain" id="PRO_5040962396" description="Tricorn protease homolog" evidence="10">
    <location>
        <begin position="20"/>
        <end position="1084"/>
    </location>
</feature>
<dbReference type="Gene3D" id="2.130.10.10">
    <property type="entry name" value="YVTN repeat-like/Quinoprotein amine dehydrogenase"/>
    <property type="match status" value="1"/>
</dbReference>
<evidence type="ECO:0000259" key="11">
    <source>
        <dbReference type="SMART" id="SM00245"/>
    </source>
</evidence>
<dbReference type="InterPro" id="IPR029045">
    <property type="entry name" value="ClpP/crotonase-like_dom_sf"/>
</dbReference>
<keyword evidence="13" id="KW-1185">Reference proteome</keyword>
<reference evidence="12" key="1">
    <citation type="submission" date="2021-09" db="EMBL/GenBank/DDBJ databases">
        <title>Fulvivirga sp. isolated from coastal sediment.</title>
        <authorList>
            <person name="Yu H."/>
        </authorList>
    </citation>
    <scope>NUCLEOTIDE SEQUENCE</scope>
    <source>
        <strain evidence="12">1062</strain>
    </source>
</reference>
<comment type="similarity">
    <text evidence="2 7">Belongs to the peptidase S41B family.</text>
</comment>
<sequence length="1084" mass="120402">MKKTLVSLAVMLIAFYCSAQIDARLMRYPDVSATHITFVYGDDIWLVEKSGGTAVKLSSPPGEEMFPRFSPDGQMIAFTANYEGNNDVYVVSVRGGIPKRLTYHGMTDRVLGWHPDGDHILFASSRESGRQRYNQFYTISKNGGSPEKLDVPYGEYASFSPDGKQLAYTDRSRVQRTWKRYRGGTAPDIHVFNLDDHSTSNITTNDANDELPMWHGDDIYFLSDQGPEQRANIWKYSLTSGTASQMTNFTDFDLHFPGIGPDDIIFQAGDQLYLLSIATGNYSTVQVNVITDQMGLMPVQKNVSSMMQSATISPDGKRVIVQARGELFSLPASEGYVQNLTQTSGAAERNPSWSPDGRYVACWSDAQGEYQLTLYDMEGSSQPKTVSAFNDGFRYAIYWSPDSKHVAYVNQAMEIQVMDVTSGLARTIDKGFYMFEGPLQGFSVSWSPDSQWITYARDYTRVASAIFIYNVKSGVTTQVTSGYYNDQSPVFSADGKYLFFATSRNFQPSYSDLDNTFIYANSTQLAVIPLDAGTPSILAAKNDAVEIKKEEVESPEKKGKNSKSKDEEPPKESEEVKISFVGFEERAELLDIPAGNYGNLAAAKDKLVFSHYPNTGAADGSSALKFYDIKDRKVKTVMDGVGNFQLSANGEQLLIMKNGTLAVIPLSEGAKMDKTVPTKEMMMTINPREEWRQIFNDAWRLERDYFYDPNMHGVDWNAMKTRYGALIEQANSRTDVNFILGELIGELNASHTYKGGGDLEDTRQMNVGYLGADFSVDKNLYRIDKIIKGAPWDVEVMSPLHKPGVDVAEGDYIMAVNGQRVTADKPVFAWFQGLANSTVELAVSKSGSMTDARKVLVEPMSGETRLRHLAWIESNRKRVEEATDGRIGYVYVRSTGIDGQNELIRQYYGQIDKAGMIIDERFNSGGQIPDRFIELLNRKPLAFWAVRDGKDWAWPPVANFGPKVMLINGFSGSGGDAFPDYFRKAGLGPLIGTRTWGGLIGISGVPSLIDNGSVTVPTFRMYDPDGAWFKEGHGVDPDIEVVEDFQKLADGTDAQLEAAITEVLKQLNGNSAFKKPNRPSAESR</sequence>
<dbReference type="SUPFAM" id="SSF82171">
    <property type="entry name" value="DPP6 N-terminal domain-like"/>
    <property type="match status" value="1"/>
</dbReference>
<evidence type="ECO:0000313" key="12">
    <source>
        <dbReference type="EMBL" id="MCA6073281.1"/>
    </source>
</evidence>
<evidence type="ECO:0000313" key="13">
    <source>
        <dbReference type="Proteomes" id="UP001139409"/>
    </source>
</evidence>
<dbReference type="Gene3D" id="2.120.10.60">
    <property type="entry name" value="Tricorn protease N-terminal domain"/>
    <property type="match status" value="1"/>
</dbReference>
<evidence type="ECO:0000256" key="5">
    <source>
        <dbReference type="ARBA" id="ARBA00022801"/>
    </source>
</evidence>
<feature type="region of interest" description="Disordered" evidence="9">
    <location>
        <begin position="548"/>
        <end position="575"/>
    </location>
</feature>
<dbReference type="Pfam" id="PF14685">
    <property type="entry name" value="PDZ_Tricorn"/>
    <property type="match status" value="1"/>
</dbReference>
<dbReference type="Gene3D" id="3.30.750.44">
    <property type="match status" value="1"/>
</dbReference>
<dbReference type="SUPFAM" id="SSF69304">
    <property type="entry name" value="Tricorn protease N-terminal domain"/>
    <property type="match status" value="1"/>
</dbReference>
<evidence type="ECO:0000256" key="1">
    <source>
        <dbReference type="ARBA" id="ARBA00004496"/>
    </source>
</evidence>
<dbReference type="GO" id="GO:0008236">
    <property type="term" value="F:serine-type peptidase activity"/>
    <property type="evidence" value="ECO:0007669"/>
    <property type="project" value="UniProtKB-UniRule"/>
</dbReference>
<evidence type="ECO:0000256" key="3">
    <source>
        <dbReference type="ARBA" id="ARBA00022490"/>
    </source>
</evidence>
<comment type="subcellular location">
    <subcellularLocation>
        <location evidence="1 7">Cytoplasm</location>
    </subcellularLocation>
</comment>
<feature type="signal peptide" evidence="10">
    <location>
        <begin position="1"/>
        <end position="19"/>
    </location>
</feature>
<comment type="caution">
    <text evidence="12">The sequence shown here is derived from an EMBL/GenBank/DDBJ whole genome shotgun (WGS) entry which is preliminary data.</text>
</comment>
<dbReference type="PANTHER" id="PTHR43253:SF1">
    <property type="entry name" value="TRICORN PROTEASE HOMOLOG 2-RELATED"/>
    <property type="match status" value="1"/>
</dbReference>
<feature type="active site" description="Charge relay system" evidence="8">
    <location>
        <position position="1031"/>
    </location>
</feature>
<dbReference type="Proteomes" id="UP001139409">
    <property type="component" value="Unassembled WGS sequence"/>
</dbReference>
<feature type="active site" description="Charge relay system" evidence="8">
    <location>
        <position position="751"/>
    </location>
</feature>
<dbReference type="Pfam" id="PF26550">
    <property type="entry name" value="Tricorn_2nd"/>
    <property type="match status" value="1"/>
</dbReference>
<evidence type="ECO:0000256" key="9">
    <source>
        <dbReference type="SAM" id="MobiDB-lite"/>
    </source>
</evidence>
<dbReference type="InterPro" id="IPR036034">
    <property type="entry name" value="PDZ_sf"/>
</dbReference>
<evidence type="ECO:0000256" key="7">
    <source>
        <dbReference type="PIRNR" id="PIRNR036421"/>
    </source>
</evidence>
<evidence type="ECO:0000256" key="2">
    <source>
        <dbReference type="ARBA" id="ARBA00008524"/>
    </source>
</evidence>
<dbReference type="Pfam" id="PF26549">
    <property type="entry name" value="Tricorn_N"/>
    <property type="match status" value="1"/>
</dbReference>
<dbReference type="RefSeq" id="WP_225696400.1">
    <property type="nucleotide sequence ID" value="NZ_JAIXNE010000001.1"/>
</dbReference>
<dbReference type="SUPFAM" id="SSF52096">
    <property type="entry name" value="ClpP/crotonase"/>
    <property type="match status" value="1"/>
</dbReference>
<dbReference type="GO" id="GO:0006508">
    <property type="term" value="P:proteolysis"/>
    <property type="evidence" value="ECO:0007669"/>
    <property type="project" value="UniProtKB-UniRule"/>
</dbReference>
<dbReference type="InterPro" id="IPR012393">
    <property type="entry name" value="Tricorn_protease"/>
</dbReference>
<dbReference type="SMART" id="SM00245">
    <property type="entry name" value="TSPc"/>
    <property type="match status" value="1"/>
</dbReference>
<keyword evidence="4 7" id="KW-0645">Protease</keyword>
<dbReference type="InterPro" id="IPR028204">
    <property type="entry name" value="Tricorn_C1"/>
</dbReference>
<proteinExistence type="inferred from homology"/>
<protein>
    <recommendedName>
        <fullName evidence="7">Tricorn protease homolog</fullName>
        <ecNumber evidence="7">3.4.21.-</ecNumber>
    </recommendedName>
</protein>
<dbReference type="SUPFAM" id="SSF50156">
    <property type="entry name" value="PDZ domain-like"/>
    <property type="match status" value="1"/>
</dbReference>
<accession>A0A9X1HK52</accession>
<keyword evidence="5 7" id="KW-0378">Hydrolase</keyword>
<dbReference type="Gene3D" id="3.90.226.10">
    <property type="entry name" value="2-enoyl-CoA Hydratase, Chain A, domain 1"/>
    <property type="match status" value="1"/>
</dbReference>
<evidence type="ECO:0000256" key="10">
    <source>
        <dbReference type="SAM" id="SignalP"/>
    </source>
</evidence>
<keyword evidence="10" id="KW-0732">Signal</keyword>
<evidence type="ECO:0000256" key="8">
    <source>
        <dbReference type="PIRSR" id="PIRSR036421-1"/>
    </source>
</evidence>
<dbReference type="GO" id="GO:0005737">
    <property type="term" value="C:cytoplasm"/>
    <property type="evidence" value="ECO:0007669"/>
    <property type="project" value="UniProtKB-SubCell"/>
</dbReference>
<evidence type="ECO:0000256" key="4">
    <source>
        <dbReference type="ARBA" id="ARBA00022670"/>
    </source>
</evidence>
<feature type="active site" description="Nucleophile" evidence="8">
    <location>
        <position position="973"/>
    </location>
</feature>
<dbReference type="PIRSF" id="PIRSF036421">
    <property type="entry name" value="Tricorn_protease"/>
    <property type="match status" value="1"/>
</dbReference>
<dbReference type="Gene3D" id="2.30.42.10">
    <property type="match status" value="1"/>
</dbReference>
<dbReference type="EC" id="3.4.21.-" evidence="7"/>
<name>A0A9X1HK52_9BACT</name>
<keyword evidence="3 7" id="KW-0963">Cytoplasm</keyword>
<dbReference type="EMBL" id="JAIXNE010000001">
    <property type="protein sequence ID" value="MCA6073281.1"/>
    <property type="molecule type" value="Genomic_DNA"/>
</dbReference>
<evidence type="ECO:0000256" key="6">
    <source>
        <dbReference type="ARBA" id="ARBA00022825"/>
    </source>
</evidence>
<organism evidence="12 13">
    <name type="scientific">Fulvivirga sedimenti</name>
    <dbReference type="NCBI Taxonomy" id="2879465"/>
    <lineage>
        <taxon>Bacteria</taxon>
        <taxon>Pseudomonadati</taxon>
        <taxon>Bacteroidota</taxon>
        <taxon>Cytophagia</taxon>
        <taxon>Cytophagales</taxon>
        <taxon>Fulvivirgaceae</taxon>
        <taxon>Fulvivirga</taxon>
    </lineage>
</organism>
<dbReference type="InterPro" id="IPR005151">
    <property type="entry name" value="Tail-specific_protease"/>
</dbReference>